<feature type="region of interest" description="Disordered" evidence="1">
    <location>
        <begin position="308"/>
        <end position="505"/>
    </location>
</feature>
<accession>A0A0K6G5M8</accession>
<keyword evidence="3" id="KW-1185">Reference proteome</keyword>
<feature type="compositionally biased region" description="Polar residues" evidence="1">
    <location>
        <begin position="541"/>
        <end position="573"/>
    </location>
</feature>
<dbReference type="Proteomes" id="UP000044841">
    <property type="component" value="Unassembled WGS sequence"/>
</dbReference>
<dbReference type="EMBL" id="CYGV01001400">
    <property type="protein sequence ID" value="CUA73775.1"/>
    <property type="molecule type" value="Genomic_DNA"/>
</dbReference>
<feature type="compositionally biased region" description="Low complexity" evidence="1">
    <location>
        <begin position="415"/>
        <end position="425"/>
    </location>
</feature>
<evidence type="ECO:0000313" key="2">
    <source>
        <dbReference type="EMBL" id="CUA73775.1"/>
    </source>
</evidence>
<feature type="region of interest" description="Disordered" evidence="1">
    <location>
        <begin position="763"/>
        <end position="810"/>
    </location>
</feature>
<feature type="region of interest" description="Disordered" evidence="1">
    <location>
        <begin position="144"/>
        <end position="296"/>
    </location>
</feature>
<protein>
    <submittedName>
        <fullName evidence="2">Basic proline-rich protein</fullName>
    </submittedName>
</protein>
<feature type="compositionally biased region" description="Pro residues" evidence="1">
    <location>
        <begin position="394"/>
        <end position="405"/>
    </location>
</feature>
<dbReference type="AlphaFoldDB" id="A0A0K6G5M8"/>
<feature type="compositionally biased region" description="Low complexity" evidence="1">
    <location>
        <begin position="160"/>
        <end position="185"/>
    </location>
</feature>
<proteinExistence type="predicted"/>
<evidence type="ECO:0000256" key="1">
    <source>
        <dbReference type="SAM" id="MobiDB-lite"/>
    </source>
</evidence>
<feature type="compositionally biased region" description="Pro residues" evidence="1">
    <location>
        <begin position="218"/>
        <end position="228"/>
    </location>
</feature>
<evidence type="ECO:0000313" key="3">
    <source>
        <dbReference type="Proteomes" id="UP000044841"/>
    </source>
</evidence>
<feature type="region of interest" description="Disordered" evidence="1">
    <location>
        <begin position="1"/>
        <end position="123"/>
    </location>
</feature>
<feature type="compositionally biased region" description="Polar residues" evidence="1">
    <location>
        <begin position="766"/>
        <end position="777"/>
    </location>
</feature>
<feature type="compositionally biased region" description="Polar residues" evidence="1">
    <location>
        <begin position="148"/>
        <end position="159"/>
    </location>
</feature>
<feature type="compositionally biased region" description="Polar residues" evidence="1">
    <location>
        <begin position="271"/>
        <end position="289"/>
    </location>
</feature>
<reference evidence="2 3" key="1">
    <citation type="submission" date="2015-07" db="EMBL/GenBank/DDBJ databases">
        <authorList>
            <person name="Noorani M."/>
        </authorList>
    </citation>
    <scope>NUCLEOTIDE SEQUENCE [LARGE SCALE GENOMIC DNA]</scope>
    <source>
        <strain evidence="2">BBA 69670</strain>
    </source>
</reference>
<feature type="region of interest" description="Disordered" evidence="1">
    <location>
        <begin position="710"/>
        <end position="744"/>
    </location>
</feature>
<organism evidence="2 3">
    <name type="scientific">Rhizoctonia solani</name>
    <dbReference type="NCBI Taxonomy" id="456999"/>
    <lineage>
        <taxon>Eukaryota</taxon>
        <taxon>Fungi</taxon>
        <taxon>Dikarya</taxon>
        <taxon>Basidiomycota</taxon>
        <taxon>Agaricomycotina</taxon>
        <taxon>Agaricomycetes</taxon>
        <taxon>Cantharellales</taxon>
        <taxon>Ceratobasidiaceae</taxon>
        <taxon>Rhizoctonia</taxon>
    </lineage>
</organism>
<name>A0A0K6G5M8_9AGAM</name>
<feature type="compositionally biased region" description="Pro residues" evidence="1">
    <location>
        <begin position="426"/>
        <end position="435"/>
    </location>
</feature>
<feature type="compositionally biased region" description="Polar residues" evidence="1">
    <location>
        <begin position="472"/>
        <end position="482"/>
    </location>
</feature>
<feature type="compositionally biased region" description="Low complexity" evidence="1">
    <location>
        <begin position="25"/>
        <end position="38"/>
    </location>
</feature>
<feature type="region of interest" description="Disordered" evidence="1">
    <location>
        <begin position="521"/>
        <end position="669"/>
    </location>
</feature>
<feature type="compositionally biased region" description="Low complexity" evidence="1">
    <location>
        <begin position="193"/>
        <end position="205"/>
    </location>
</feature>
<feature type="region of interest" description="Disordered" evidence="1">
    <location>
        <begin position="824"/>
        <end position="846"/>
    </location>
</feature>
<feature type="compositionally biased region" description="Basic and acidic residues" evidence="1">
    <location>
        <begin position="309"/>
        <end position="329"/>
    </location>
</feature>
<feature type="compositionally biased region" description="Pro residues" evidence="1">
    <location>
        <begin position="58"/>
        <end position="69"/>
    </location>
</feature>
<sequence>MAKRRRNPEATASAVSLADTLAGASSSNSPSRVSAPQPRSRRPRQSSENRVVSSPDVRPSPYPDYPPPSFEEVIALDRNNAPSSTPTSPPNDEPARESEASSPMFLVSAPPSLSDPSHNSIATPWEHDRLLGLSLEERVRREFERNLKQSSGSRLTPVNSTALLPEPSSPAPVSSSPTATSVTAPNFLTPQNLSPSPSGGVLPLSATSSPKANGPHQSPGPPVPPKSPEPTDTPTRTSETLLDHDAGALVRNVPTEPQLPRPTELGGLGVGSSSHADLLESINSEQQHPQEIYPDSEVSLTSLLFTTRLRLDDSPEHSPVRESRREISPVREAGAEVSQVAVKERTESPQRSPFPRVHPVHQTVPVLEIAPRATLPFRNSSLSRPPKITRSPSPKVPSPSLPSAPVPTALARVIPEPLESPSSAPRRPPPPPPPRLHQVGSGVAARISAYEALLANAPKVPPPIPPRPRPRSQTTLDSQSETRAVRVSSEVVPAGTTNSNAQIPSTAVGLVSNLLGDTHIAAQSPITTQRPRPPPRPASVHVTTQPAESPSHPTSVTLQDNISSATSQPQSERIGSRPLPTPGPSRPERPVSMNLRARPPSRKNSDNVGVEATSVMGDTHTATHPSTGARPRSLSRPANVVRQATASPTASPRFRSSDLGPRSFPAPVPLRSERAVPTEVEAQALVPARIGPDGKLEIIPDAEVIWLDQSHAGTPEPPGSRPFRERSPPVPSVAPEAMAGPSNRELEFNPFEDSLLSRPMVAPIMSRQSSTTSSVYQPPSPAQIRPSLVDPGPSSAAEAPTTSPPHLADDFEYTDLDLLISRLEENEASRQGANYEASHSPLDMRF</sequence>
<feature type="compositionally biased region" description="Polar residues" evidence="1">
    <location>
        <begin position="495"/>
        <end position="505"/>
    </location>
</feature>
<gene>
    <name evidence="2" type="ORF">RSOLAG22IIIB_01292</name>
</gene>